<dbReference type="Gene3D" id="1.20.1560.10">
    <property type="entry name" value="ABC transporter type 1, transmembrane domain"/>
    <property type="match status" value="1"/>
</dbReference>
<dbReference type="InterPro" id="IPR027417">
    <property type="entry name" value="P-loop_NTPase"/>
</dbReference>
<dbReference type="Gene3D" id="3.40.50.300">
    <property type="entry name" value="P-loop containing nucleotide triphosphate hydrolases"/>
    <property type="match status" value="1"/>
</dbReference>
<dbReference type="InterPro" id="IPR011527">
    <property type="entry name" value="ABC1_TM_dom"/>
</dbReference>
<evidence type="ECO:0000313" key="15">
    <source>
        <dbReference type="Proteomes" id="UP000182841"/>
    </source>
</evidence>
<feature type="domain" description="ABC transporter" evidence="12">
    <location>
        <begin position="364"/>
        <end position="600"/>
    </location>
</feature>
<feature type="region of interest" description="Disordered" evidence="10">
    <location>
        <begin position="1"/>
        <end position="26"/>
    </location>
</feature>
<evidence type="ECO:0000259" key="13">
    <source>
        <dbReference type="PROSITE" id="PS50929"/>
    </source>
</evidence>
<dbReference type="PROSITE" id="PS50929">
    <property type="entry name" value="ABC_TM1F"/>
    <property type="match status" value="1"/>
</dbReference>
<dbReference type="Proteomes" id="UP000182841">
    <property type="component" value="Unassembled WGS sequence"/>
</dbReference>
<evidence type="ECO:0000256" key="11">
    <source>
        <dbReference type="SAM" id="Phobius"/>
    </source>
</evidence>
<dbReference type="SUPFAM" id="SSF90123">
    <property type="entry name" value="ABC transporter transmembrane region"/>
    <property type="match status" value="1"/>
</dbReference>
<evidence type="ECO:0000256" key="9">
    <source>
        <dbReference type="ARBA" id="ARBA00061644"/>
    </source>
</evidence>
<dbReference type="PROSITE" id="PS00211">
    <property type="entry name" value="ABC_TRANSPORTER_1"/>
    <property type="match status" value="1"/>
</dbReference>
<keyword evidence="2" id="KW-0813">Transport</keyword>
<feature type="transmembrane region" description="Helical" evidence="11">
    <location>
        <begin position="85"/>
        <end position="108"/>
    </location>
</feature>
<keyword evidence="6 14" id="KW-0067">ATP-binding</keyword>
<comment type="subcellular location">
    <subcellularLocation>
        <location evidence="1">Cell membrane</location>
        <topology evidence="1">Multi-pass membrane protein</topology>
    </subcellularLocation>
</comment>
<feature type="domain" description="ABC transmembrane type-1" evidence="13">
    <location>
        <begin position="46"/>
        <end position="324"/>
    </location>
</feature>
<feature type="compositionally biased region" description="Low complexity" evidence="10">
    <location>
        <begin position="11"/>
        <end position="26"/>
    </location>
</feature>
<keyword evidence="7 11" id="KW-1133">Transmembrane helix</keyword>
<feature type="transmembrane region" description="Helical" evidence="11">
    <location>
        <begin position="157"/>
        <end position="175"/>
    </location>
</feature>
<evidence type="ECO:0000313" key="14">
    <source>
        <dbReference type="EMBL" id="SER81193.1"/>
    </source>
</evidence>
<dbReference type="PANTHER" id="PTHR43394:SF1">
    <property type="entry name" value="ATP-BINDING CASSETTE SUB-FAMILY B MEMBER 10, MITOCHONDRIAL"/>
    <property type="match status" value="1"/>
</dbReference>
<dbReference type="GO" id="GO:0005524">
    <property type="term" value="F:ATP binding"/>
    <property type="evidence" value="ECO:0007669"/>
    <property type="project" value="UniProtKB-KW"/>
</dbReference>
<sequence>MVVPVDRAAPPTSTSAADGADAAGPRTRAARGGLLNYLRAQRYRLAAGMALGLLGSVLALAQPLAAKLVIDRLSAEEPILTAVTVLSLLVLGGALTSGLGHFVLQAAAENAVWTERRRLISRLLRLRVSVVEETGPGDLIARVTTDTTLLRQTAHQAVASCVTGALSIVATLVLMSTLDPLLLAATVAVAGVAAAGSAVAAPRIGKATLEVHTALGGIGAGLERALGAFRTVKAAVAEHREAERLQESADHARRMGLKAAGWEATSATASAVVVQIAFLVVLGIGGARVASGALPVSALVAFLLYVFALGPRVAQLAEGVNQVQIAAAAVTRIEQVRTLETERTRALVPAHGSPAVGSPPIPGVEFRSVTFSYGQDQPGVLHDVSLRLPGSSGLTAVVGPSGAGKSTLFCLLEGFHDPDSGDILVDGTDIRALSLSDLRGTIGYVEQDSAALHGTVRENLTLGRHDATAGQIAEALSLARLETVVARLPHGVDTRVGHRGAHLSGGERQRLAIARALLRQPRILLLDEATSHLDGVNEAQLNATLRDIAQRTTVIAIAHRLSTVRTAQRIIVMDSGRVVGTGTHGSLLRTCPLYQDLSGGGAFA</sequence>
<gene>
    <name evidence="14" type="ORF">SAMN05421870_104346</name>
</gene>
<dbReference type="GO" id="GO:0015421">
    <property type="term" value="F:ABC-type oligopeptide transporter activity"/>
    <property type="evidence" value="ECO:0007669"/>
    <property type="project" value="TreeGrafter"/>
</dbReference>
<keyword evidence="5" id="KW-0547">Nucleotide-binding</keyword>
<accession>A0A1H9S9Y5</accession>
<evidence type="ECO:0000256" key="10">
    <source>
        <dbReference type="SAM" id="MobiDB-lite"/>
    </source>
</evidence>
<keyword evidence="3" id="KW-1003">Cell membrane</keyword>
<protein>
    <submittedName>
        <fullName evidence="14">ATP-binding cassette, subfamily C</fullName>
    </submittedName>
</protein>
<evidence type="ECO:0000256" key="1">
    <source>
        <dbReference type="ARBA" id="ARBA00004651"/>
    </source>
</evidence>
<organism evidence="14 15">
    <name type="scientific">Streptomyces qinglanensis</name>
    <dbReference type="NCBI Taxonomy" id="943816"/>
    <lineage>
        <taxon>Bacteria</taxon>
        <taxon>Bacillati</taxon>
        <taxon>Actinomycetota</taxon>
        <taxon>Actinomycetes</taxon>
        <taxon>Kitasatosporales</taxon>
        <taxon>Streptomycetaceae</taxon>
        <taxon>Streptomyces</taxon>
    </lineage>
</organism>
<dbReference type="EMBL" id="FOGO01000004">
    <property type="protein sequence ID" value="SER81193.1"/>
    <property type="molecule type" value="Genomic_DNA"/>
</dbReference>
<keyword evidence="4 11" id="KW-0812">Transmembrane</keyword>
<proteinExistence type="inferred from homology"/>
<reference evidence="15" key="1">
    <citation type="submission" date="2016-10" db="EMBL/GenBank/DDBJ databases">
        <authorList>
            <person name="Varghese N."/>
            <person name="Submissions S."/>
        </authorList>
    </citation>
    <scope>NUCLEOTIDE SEQUENCE [LARGE SCALE GENOMIC DNA]</scope>
    <source>
        <strain evidence="15">CGMCC 4.6825</strain>
    </source>
</reference>
<dbReference type="CDD" id="cd18551">
    <property type="entry name" value="ABC_6TM_LmrA_like"/>
    <property type="match status" value="1"/>
</dbReference>
<dbReference type="InterPro" id="IPR039421">
    <property type="entry name" value="Type_1_exporter"/>
</dbReference>
<evidence type="ECO:0000256" key="5">
    <source>
        <dbReference type="ARBA" id="ARBA00022741"/>
    </source>
</evidence>
<dbReference type="SUPFAM" id="SSF52540">
    <property type="entry name" value="P-loop containing nucleoside triphosphate hydrolases"/>
    <property type="match status" value="1"/>
</dbReference>
<dbReference type="InterPro" id="IPR003593">
    <property type="entry name" value="AAA+_ATPase"/>
</dbReference>
<feature type="transmembrane region" description="Helical" evidence="11">
    <location>
        <begin position="264"/>
        <end position="284"/>
    </location>
</feature>
<evidence type="ECO:0000256" key="8">
    <source>
        <dbReference type="ARBA" id="ARBA00023136"/>
    </source>
</evidence>
<dbReference type="InterPro" id="IPR003439">
    <property type="entry name" value="ABC_transporter-like_ATP-bd"/>
</dbReference>
<dbReference type="Pfam" id="PF00664">
    <property type="entry name" value="ABC_membrane"/>
    <property type="match status" value="1"/>
</dbReference>
<dbReference type="AlphaFoldDB" id="A0A1H9S9Y5"/>
<comment type="similarity">
    <text evidence="9">Belongs to the ABC transporter superfamily. Lipid exporter (TC 3.A.1.106) family.</text>
</comment>
<keyword evidence="8 11" id="KW-0472">Membrane</keyword>
<dbReference type="PANTHER" id="PTHR43394">
    <property type="entry name" value="ATP-DEPENDENT PERMEASE MDL1, MITOCHONDRIAL"/>
    <property type="match status" value="1"/>
</dbReference>
<evidence type="ECO:0000259" key="12">
    <source>
        <dbReference type="PROSITE" id="PS50893"/>
    </source>
</evidence>
<evidence type="ECO:0000256" key="6">
    <source>
        <dbReference type="ARBA" id="ARBA00022840"/>
    </source>
</evidence>
<dbReference type="PROSITE" id="PS50893">
    <property type="entry name" value="ABC_TRANSPORTER_2"/>
    <property type="match status" value="1"/>
</dbReference>
<evidence type="ECO:0000256" key="7">
    <source>
        <dbReference type="ARBA" id="ARBA00022989"/>
    </source>
</evidence>
<dbReference type="FunFam" id="3.40.50.300:FF:000299">
    <property type="entry name" value="ABC transporter ATP-binding protein/permease"/>
    <property type="match status" value="1"/>
</dbReference>
<dbReference type="GO" id="GO:0016887">
    <property type="term" value="F:ATP hydrolysis activity"/>
    <property type="evidence" value="ECO:0007669"/>
    <property type="project" value="InterPro"/>
</dbReference>
<feature type="transmembrane region" description="Helical" evidence="11">
    <location>
        <begin position="181"/>
        <end position="201"/>
    </location>
</feature>
<feature type="transmembrane region" description="Helical" evidence="11">
    <location>
        <begin position="45"/>
        <end position="65"/>
    </location>
</feature>
<evidence type="ECO:0000256" key="2">
    <source>
        <dbReference type="ARBA" id="ARBA00022448"/>
    </source>
</evidence>
<dbReference type="InterPro" id="IPR017871">
    <property type="entry name" value="ABC_transporter-like_CS"/>
</dbReference>
<dbReference type="InterPro" id="IPR036640">
    <property type="entry name" value="ABC1_TM_sf"/>
</dbReference>
<name>A0A1H9S9Y5_9ACTN</name>
<dbReference type="Pfam" id="PF00005">
    <property type="entry name" value="ABC_tran"/>
    <property type="match status" value="1"/>
</dbReference>
<dbReference type="SMART" id="SM00382">
    <property type="entry name" value="AAA"/>
    <property type="match status" value="1"/>
</dbReference>
<feature type="transmembrane region" description="Helical" evidence="11">
    <location>
        <begin position="290"/>
        <end position="308"/>
    </location>
</feature>
<evidence type="ECO:0000256" key="4">
    <source>
        <dbReference type="ARBA" id="ARBA00022692"/>
    </source>
</evidence>
<dbReference type="GO" id="GO:0005886">
    <property type="term" value="C:plasma membrane"/>
    <property type="evidence" value="ECO:0007669"/>
    <property type="project" value="UniProtKB-SubCell"/>
</dbReference>
<keyword evidence="15" id="KW-1185">Reference proteome</keyword>
<evidence type="ECO:0000256" key="3">
    <source>
        <dbReference type="ARBA" id="ARBA00022475"/>
    </source>
</evidence>